<sequence length="81" mass="7898">MAGLLTGSVVLVAMVSSAGSLLGAAPGSLLPLLLPAIVVGTAAVGGMWAGHLRQTRPQVYAGIGHGTPSTNAVPDAINVNI</sequence>
<evidence type="ECO:0000256" key="1">
    <source>
        <dbReference type="SAM" id="Phobius"/>
    </source>
</evidence>
<keyword evidence="1" id="KW-0812">Transmembrane</keyword>
<dbReference type="Proteomes" id="UP000478148">
    <property type="component" value="Unassembled WGS sequence"/>
</dbReference>
<proteinExistence type="predicted"/>
<comment type="caution">
    <text evidence="2">The sequence shown here is derived from an EMBL/GenBank/DDBJ whole genome shotgun (WGS) entry which is preliminary data.</text>
</comment>
<reference evidence="2 3" key="1">
    <citation type="submission" date="2020-02" db="EMBL/GenBank/DDBJ databases">
        <title>Draft Genome Sequence of Verrucosispora sp. Strain CWR15, Isolated from Gulf of Mexico Sponge.</title>
        <authorList>
            <person name="Kennedy S.J."/>
            <person name="Cella E."/>
            <person name="Azarian T."/>
            <person name="Baker B.J."/>
            <person name="Shaw L.N."/>
        </authorList>
    </citation>
    <scope>NUCLEOTIDE SEQUENCE [LARGE SCALE GENOMIC DNA]</scope>
    <source>
        <strain evidence="2 3">CWR15</strain>
    </source>
</reference>
<feature type="transmembrane region" description="Helical" evidence="1">
    <location>
        <begin position="33"/>
        <end position="50"/>
    </location>
</feature>
<keyword evidence="1" id="KW-1133">Transmembrane helix</keyword>
<dbReference type="AlphaFoldDB" id="A0A6M1LBL4"/>
<evidence type="ECO:0000313" key="3">
    <source>
        <dbReference type="Proteomes" id="UP000478148"/>
    </source>
</evidence>
<dbReference type="EMBL" id="SAIY01000010">
    <property type="protein sequence ID" value="NGM15642.1"/>
    <property type="molecule type" value="Genomic_DNA"/>
</dbReference>
<gene>
    <name evidence="2" type="ORF">ENC19_24905</name>
</gene>
<dbReference type="RefSeq" id="WP_164449486.1">
    <property type="nucleotide sequence ID" value="NZ_SAIY01000010.1"/>
</dbReference>
<name>A0A6M1LBL4_9ACTN</name>
<protein>
    <submittedName>
        <fullName evidence="2">Uncharacterized protein</fullName>
    </submittedName>
</protein>
<organism evidence="2 3">
    <name type="scientific">Verrucosispora sioxanthis</name>
    <dbReference type="NCBI Taxonomy" id="2499994"/>
    <lineage>
        <taxon>Bacteria</taxon>
        <taxon>Bacillati</taxon>
        <taxon>Actinomycetota</taxon>
        <taxon>Actinomycetes</taxon>
        <taxon>Micromonosporales</taxon>
        <taxon>Micromonosporaceae</taxon>
        <taxon>Micromonospora</taxon>
    </lineage>
</organism>
<keyword evidence="1" id="KW-0472">Membrane</keyword>
<accession>A0A6M1LBL4</accession>
<keyword evidence="3" id="KW-1185">Reference proteome</keyword>
<evidence type="ECO:0000313" key="2">
    <source>
        <dbReference type="EMBL" id="NGM15642.1"/>
    </source>
</evidence>